<accession>A0A421BBG9</accession>
<dbReference type="EMBL" id="RCDD01000001">
    <property type="protein sequence ID" value="RLK61705.1"/>
    <property type="molecule type" value="Genomic_DNA"/>
</dbReference>
<dbReference type="InterPro" id="IPR025680">
    <property type="entry name" value="DddI"/>
</dbReference>
<sequence length="103" mass="11071">MWDLVASRPPASVDEQPALTVGVKDGIGILEWNDGQVAYVPAGGTGADWTEYWIAGLHPADVPPNAHVPLDTVYAAIVEFVSVRTRPACVDWVEAATLLARFE</sequence>
<keyword evidence="2" id="KW-1185">Reference proteome</keyword>
<protein>
    <submittedName>
        <fullName evidence="1">Immunity protein Imm1 of predicted polymorphic toxin system</fullName>
    </submittedName>
</protein>
<proteinExistence type="predicted"/>
<dbReference type="Proteomes" id="UP000282454">
    <property type="component" value="Unassembled WGS sequence"/>
</dbReference>
<name>A0A421BBG9_9PSEU</name>
<dbReference type="Pfam" id="PF14430">
    <property type="entry name" value="Imm1"/>
    <property type="match status" value="1"/>
</dbReference>
<dbReference type="AlphaFoldDB" id="A0A421BBG9"/>
<evidence type="ECO:0000313" key="2">
    <source>
        <dbReference type="Proteomes" id="UP000282454"/>
    </source>
</evidence>
<reference evidence="1 2" key="1">
    <citation type="submission" date="2018-10" db="EMBL/GenBank/DDBJ databases">
        <title>Genomic Encyclopedia of Archaeal and Bacterial Type Strains, Phase II (KMG-II): from individual species to whole genera.</title>
        <authorList>
            <person name="Goeker M."/>
        </authorList>
    </citation>
    <scope>NUCLEOTIDE SEQUENCE [LARGE SCALE GENOMIC DNA]</scope>
    <source>
        <strain evidence="1 2">DSM 45657</strain>
    </source>
</reference>
<gene>
    <name evidence="1" type="ORF">CLV68_2246</name>
</gene>
<comment type="caution">
    <text evidence="1">The sequence shown here is derived from an EMBL/GenBank/DDBJ whole genome shotgun (WGS) entry which is preliminary data.</text>
</comment>
<evidence type="ECO:0000313" key="1">
    <source>
        <dbReference type="EMBL" id="RLK61705.1"/>
    </source>
</evidence>
<organism evidence="1 2">
    <name type="scientific">Actinokineospora cianjurensis</name>
    <dbReference type="NCBI Taxonomy" id="585224"/>
    <lineage>
        <taxon>Bacteria</taxon>
        <taxon>Bacillati</taxon>
        <taxon>Actinomycetota</taxon>
        <taxon>Actinomycetes</taxon>
        <taxon>Pseudonocardiales</taxon>
        <taxon>Pseudonocardiaceae</taxon>
        <taxon>Actinokineospora</taxon>
    </lineage>
</organism>